<reference evidence="1 2" key="1">
    <citation type="journal article" date="2017" name="Antonie Van Leeuwenhoek">
        <title>Rhizobium rhizosphaerae sp. nov., a novel species isolated from rice rhizosphere.</title>
        <authorList>
            <person name="Zhao J.J."/>
            <person name="Zhang J."/>
            <person name="Zhang R.J."/>
            <person name="Zhang C.W."/>
            <person name="Yin H.Q."/>
            <person name="Zhang X.X."/>
        </authorList>
    </citation>
    <scope>NUCLEOTIDE SEQUENCE [LARGE SCALE GENOMIC DNA]</scope>
    <source>
        <strain evidence="1 2">BSs20135</strain>
    </source>
</reference>
<keyword evidence="2" id="KW-1185">Reference proteome</keyword>
<dbReference type="Gene3D" id="3.40.190.10">
    <property type="entry name" value="Periplasmic binding protein-like II"/>
    <property type="match status" value="2"/>
</dbReference>
<dbReference type="EMBL" id="BAEO01000043">
    <property type="protein sequence ID" value="GAC19945.1"/>
    <property type="molecule type" value="Genomic_DNA"/>
</dbReference>
<dbReference type="STRING" id="493475.GARC_2982"/>
<sequence>MPKRIFFAIILMATSIVSTGKNLVFSTGVDTLEQEVSGKVIHEAYQQIALKVDILSYPNMRSLVKSNNGEVDGELARIGHINQRFKNLLQVPVVINHIDGYAFSAKYNLQVSDWESLREYELVCVRGLLFVEQNLSQRNIPCYQVSTYSQAINLLKIGRFDIAVLPEITAISIIKKNKAKNVYIQGNRLIRVDLFHYLHKKNIPILPKITAVLQKMKTSGRIEEIRTEYTLQQSSKAASVEN</sequence>
<gene>
    <name evidence="1" type="ORF">GARC_2982</name>
</gene>
<evidence type="ECO:0000313" key="1">
    <source>
        <dbReference type="EMBL" id="GAC19945.1"/>
    </source>
</evidence>
<dbReference type="SUPFAM" id="SSF53850">
    <property type="entry name" value="Periplasmic binding protein-like II"/>
    <property type="match status" value="1"/>
</dbReference>
<organism evidence="1 2">
    <name type="scientific">Paraglaciecola arctica BSs20135</name>
    <dbReference type="NCBI Taxonomy" id="493475"/>
    <lineage>
        <taxon>Bacteria</taxon>
        <taxon>Pseudomonadati</taxon>
        <taxon>Pseudomonadota</taxon>
        <taxon>Gammaproteobacteria</taxon>
        <taxon>Alteromonadales</taxon>
        <taxon>Alteromonadaceae</taxon>
        <taxon>Paraglaciecola</taxon>
    </lineage>
</organism>
<comment type="caution">
    <text evidence="1">The sequence shown here is derived from an EMBL/GenBank/DDBJ whole genome shotgun (WGS) entry which is preliminary data.</text>
</comment>
<protein>
    <submittedName>
        <fullName evidence="1">Uncharacterized protein</fullName>
    </submittedName>
</protein>
<evidence type="ECO:0000313" key="2">
    <source>
        <dbReference type="Proteomes" id="UP000006327"/>
    </source>
</evidence>
<dbReference type="eggNOG" id="COG0834">
    <property type="taxonomic scope" value="Bacteria"/>
</dbReference>
<accession>K6Z928</accession>
<dbReference type="AlphaFoldDB" id="K6Z928"/>
<proteinExistence type="predicted"/>
<name>K6Z928_9ALTE</name>
<dbReference type="Proteomes" id="UP000006327">
    <property type="component" value="Unassembled WGS sequence"/>
</dbReference>